<feature type="region of interest" description="Disordered" evidence="1">
    <location>
        <begin position="627"/>
        <end position="648"/>
    </location>
</feature>
<evidence type="ECO:0000259" key="3">
    <source>
        <dbReference type="Pfam" id="PF02932"/>
    </source>
</evidence>
<keyword evidence="2" id="KW-1133">Transmembrane helix</keyword>
<protein>
    <recommendedName>
        <fullName evidence="3">Neurotransmitter-gated ion-channel transmembrane domain-containing protein</fullName>
    </recommendedName>
</protein>
<dbReference type="InterPro" id="IPR036719">
    <property type="entry name" value="Neuro-gated_channel_TM_sf"/>
</dbReference>
<dbReference type="GO" id="GO:0005230">
    <property type="term" value="F:extracellular ligand-gated monoatomic ion channel activity"/>
    <property type="evidence" value="ECO:0007669"/>
    <property type="project" value="UniProtKB-ARBA"/>
</dbReference>
<feature type="region of interest" description="Disordered" evidence="1">
    <location>
        <begin position="63"/>
        <end position="88"/>
    </location>
</feature>
<proteinExistence type="predicted"/>
<feature type="region of interest" description="Disordered" evidence="1">
    <location>
        <begin position="377"/>
        <end position="440"/>
    </location>
</feature>
<keyword evidence="2" id="KW-0812">Transmembrane</keyword>
<dbReference type="PRINTS" id="PR00253">
    <property type="entry name" value="GABAARECEPTR"/>
</dbReference>
<organism evidence="4 5">
    <name type="scientific">Petrolisthes cinctipes</name>
    <name type="common">Flat porcelain crab</name>
    <dbReference type="NCBI Taxonomy" id="88211"/>
    <lineage>
        <taxon>Eukaryota</taxon>
        <taxon>Metazoa</taxon>
        <taxon>Ecdysozoa</taxon>
        <taxon>Arthropoda</taxon>
        <taxon>Crustacea</taxon>
        <taxon>Multicrustacea</taxon>
        <taxon>Malacostraca</taxon>
        <taxon>Eumalacostraca</taxon>
        <taxon>Eucarida</taxon>
        <taxon>Decapoda</taxon>
        <taxon>Pleocyemata</taxon>
        <taxon>Anomura</taxon>
        <taxon>Galatheoidea</taxon>
        <taxon>Porcellanidae</taxon>
        <taxon>Petrolisthes</taxon>
    </lineage>
</organism>
<feature type="compositionally biased region" description="Polar residues" evidence="1">
    <location>
        <begin position="419"/>
        <end position="440"/>
    </location>
</feature>
<feature type="region of interest" description="Disordered" evidence="1">
    <location>
        <begin position="213"/>
        <end position="262"/>
    </location>
</feature>
<name>A0AAE1KQK7_PETCI</name>
<dbReference type="EMBL" id="JAWQEG010001548">
    <property type="protein sequence ID" value="KAK3878545.1"/>
    <property type="molecule type" value="Genomic_DNA"/>
</dbReference>
<dbReference type="InterPro" id="IPR006028">
    <property type="entry name" value="GABAA/Glycine_rcpt"/>
</dbReference>
<feature type="non-terminal residue" evidence="4">
    <location>
        <position position="700"/>
    </location>
</feature>
<feature type="transmembrane region" description="Helical" evidence="2">
    <location>
        <begin position="29"/>
        <end position="53"/>
    </location>
</feature>
<dbReference type="GO" id="GO:0099095">
    <property type="term" value="F:ligand-gated monoatomic anion channel activity"/>
    <property type="evidence" value="ECO:0007669"/>
    <property type="project" value="UniProtKB-ARBA"/>
</dbReference>
<comment type="caution">
    <text evidence="4">The sequence shown here is derived from an EMBL/GenBank/DDBJ whole genome shotgun (WGS) entry which is preliminary data.</text>
</comment>
<dbReference type="InterPro" id="IPR038050">
    <property type="entry name" value="Neuro_actylchol_rec"/>
</dbReference>
<dbReference type="GO" id="GO:0004888">
    <property type="term" value="F:transmembrane signaling receptor activity"/>
    <property type="evidence" value="ECO:0007669"/>
    <property type="project" value="InterPro"/>
</dbReference>
<evidence type="ECO:0000313" key="4">
    <source>
        <dbReference type="EMBL" id="KAK3878545.1"/>
    </source>
</evidence>
<dbReference type="GO" id="GO:0005254">
    <property type="term" value="F:chloride channel activity"/>
    <property type="evidence" value="ECO:0007669"/>
    <property type="project" value="UniProtKB-ARBA"/>
</dbReference>
<dbReference type="GO" id="GO:0016020">
    <property type="term" value="C:membrane"/>
    <property type="evidence" value="ECO:0007669"/>
    <property type="project" value="InterPro"/>
</dbReference>
<accession>A0AAE1KQK7</accession>
<sequence>ITHRADHDHHQYWSEVIPSSHLLVKAIDIYLVMCFVFVFAALLEYAAVNYTYWGQRAKKKTKKMKGEQWTTESTESRRREGRRQRHNSKFLGSEGSLQDLKFPPSFRISRNYSFHTRSSIHASRGPSKKRVMSTLKKGASAIKGAIPTIKDVNIIDKYSRVVFPLSFVFFNTVYCAVRRKTVTREAKVTSRQDNEDRNRKPYTNLTMTTMTMTKPSTKRRTTHLPTHPHTHTHTSLKPIEALAQRRSKQQGQSDRECKETHPTKYPISSFKAEVIVRMSVVGGQRGKKRDSTMEWTCNQDCWCHIPVRGLTSPPCYQCVLNNCSLSCLSLTSPSAPELPPSDDAYNMLTQNQTFMASDRDMTSVSTEVAGIRNELRTSLTSSRDSSPTHNITTLTSPQILISDTTFSTPGSTTHTPTPNRQGSPHHNTDSPNHLQRHSIGSPNHLELEGLEGAVGGVEEESTGLMDPDTAHWDTTVIGEDDSLHQASLVLVSPDSHFQSVGDNENQSQTAFLGSSRVGNFSMMGDDDTKKLDIVNSGTTTNYLFGDEQRLSPSLSLTRNCPENNQCSNDLSARLKMLILGSEGDEQFSEINVSEPSNSTTPRNWTVNARGLTVCPCGDMHRCFTKRSDRTTGVRRRTHQSSQAAQRPRYAVTGELRSVHPSRPHTYSNVREHDFRNINRISGRETSRDAARRYLRTAMKH</sequence>
<feature type="compositionally biased region" description="Low complexity" evidence="1">
    <location>
        <begin position="402"/>
        <end position="418"/>
    </location>
</feature>
<feature type="compositionally biased region" description="Polar residues" evidence="1">
    <location>
        <begin position="387"/>
        <end position="401"/>
    </location>
</feature>
<dbReference type="Gene3D" id="1.20.58.390">
    <property type="entry name" value="Neurotransmitter-gated ion-channel transmembrane domain"/>
    <property type="match status" value="1"/>
</dbReference>
<evidence type="ECO:0000313" key="5">
    <source>
        <dbReference type="Proteomes" id="UP001286313"/>
    </source>
</evidence>
<feature type="domain" description="Neurotransmitter-gated ion-channel transmembrane" evidence="3">
    <location>
        <begin position="23"/>
        <end position="174"/>
    </location>
</feature>
<feature type="compositionally biased region" description="Basic residues" evidence="1">
    <location>
        <begin position="216"/>
        <end position="234"/>
    </location>
</feature>
<gene>
    <name evidence="4" type="ORF">Pcinc_016844</name>
</gene>
<reference evidence="4" key="1">
    <citation type="submission" date="2023-10" db="EMBL/GenBank/DDBJ databases">
        <title>Genome assemblies of two species of porcelain crab, Petrolisthes cinctipes and Petrolisthes manimaculis (Anomura: Porcellanidae).</title>
        <authorList>
            <person name="Angst P."/>
        </authorList>
    </citation>
    <scope>NUCLEOTIDE SEQUENCE</scope>
    <source>
        <strain evidence="4">PB745_01</strain>
        <tissue evidence="4">Gill</tissue>
    </source>
</reference>
<dbReference type="InterPro" id="IPR006029">
    <property type="entry name" value="Neurotrans-gated_channel_TM"/>
</dbReference>
<feature type="compositionally biased region" description="Basic residues" evidence="1">
    <location>
        <begin position="79"/>
        <end position="88"/>
    </location>
</feature>
<dbReference type="Pfam" id="PF02932">
    <property type="entry name" value="Neur_chan_memb"/>
    <property type="match status" value="1"/>
</dbReference>
<dbReference type="AlphaFoldDB" id="A0AAE1KQK7"/>
<evidence type="ECO:0000256" key="1">
    <source>
        <dbReference type="SAM" id="MobiDB-lite"/>
    </source>
</evidence>
<keyword evidence="5" id="KW-1185">Reference proteome</keyword>
<keyword evidence="2" id="KW-0472">Membrane</keyword>
<dbReference type="Proteomes" id="UP001286313">
    <property type="component" value="Unassembled WGS sequence"/>
</dbReference>
<dbReference type="SUPFAM" id="SSF90112">
    <property type="entry name" value="Neurotransmitter-gated ion-channel transmembrane pore"/>
    <property type="match status" value="1"/>
</dbReference>
<feature type="compositionally biased region" description="Basic and acidic residues" evidence="1">
    <location>
        <begin position="253"/>
        <end position="262"/>
    </location>
</feature>
<evidence type="ECO:0000256" key="2">
    <source>
        <dbReference type="SAM" id="Phobius"/>
    </source>
</evidence>